<dbReference type="EMBL" id="CP023693">
    <property type="protein sequence ID" value="QEV32769.1"/>
    <property type="molecule type" value="Genomic_DNA"/>
</dbReference>
<proteinExistence type="predicted"/>
<sequence>MLPHDRVRALLRRHDAPFPGDAPADYDWAAAEERFGRLLDAARERFGPAARTERGQDVSYYGAVVVPAEDAGTEGPLEVRMSNYGPFVAAWTLVGPAPSREETPGAEVLDWLDGVCAALDCVHVPVELLQEEYDGVVDLYGDKAFAAFLETLDKDSPFFASSEGDEEEDEETVPLRWMDRYFAYV</sequence>
<organism evidence="1 4">
    <name type="scientific">Streptomyces cinereoruber</name>
    <dbReference type="NCBI Taxonomy" id="67260"/>
    <lineage>
        <taxon>Bacteria</taxon>
        <taxon>Bacillati</taxon>
        <taxon>Actinomycetota</taxon>
        <taxon>Actinomycetes</taxon>
        <taxon>Kitasatosporales</taxon>
        <taxon>Streptomycetaceae</taxon>
        <taxon>Streptomyces</taxon>
    </lineage>
</organism>
<reference evidence="1 4" key="1">
    <citation type="journal article" date="2014" name="Int. J. Syst. Evol. Microbiol.">
        <title>Complete genome sequence of Corynebacterium casei LMG S-19264T (=DSM 44701T), isolated from a smear-ripened cheese.</title>
        <authorList>
            <consortium name="US DOE Joint Genome Institute (JGI-PGF)"/>
            <person name="Walter F."/>
            <person name="Albersmeier A."/>
            <person name="Kalinowski J."/>
            <person name="Ruckert C."/>
        </authorList>
    </citation>
    <scope>NUCLEOTIDE SEQUENCE [LARGE SCALE GENOMIC DNA]</scope>
    <source>
        <strain evidence="1 4">JCM 4205</strain>
    </source>
</reference>
<dbReference type="Proteomes" id="UP000326029">
    <property type="component" value="Chromosome"/>
</dbReference>
<dbReference type="AlphaFoldDB" id="A0AAV4KRF6"/>
<evidence type="ECO:0000313" key="1">
    <source>
        <dbReference type="EMBL" id="GGR36816.1"/>
    </source>
</evidence>
<dbReference type="Proteomes" id="UP000642014">
    <property type="component" value="Unassembled WGS sequence"/>
</dbReference>
<evidence type="ECO:0000313" key="4">
    <source>
        <dbReference type="Proteomes" id="UP000642014"/>
    </source>
</evidence>
<reference evidence="2 3" key="2">
    <citation type="submission" date="2017-09" db="EMBL/GenBank/DDBJ databases">
        <authorList>
            <person name="Lee N."/>
            <person name="Cho B.-K."/>
        </authorList>
    </citation>
    <scope>NUCLEOTIDE SEQUENCE [LARGE SCALE GENOMIC DNA]</scope>
    <source>
        <strain evidence="2 3">ATCC 19740</strain>
    </source>
</reference>
<dbReference type="RefSeq" id="WP_109185950.1">
    <property type="nucleotide sequence ID" value="NZ_BMSJ01000008.1"/>
</dbReference>
<dbReference type="EMBL" id="BMSJ01000008">
    <property type="protein sequence ID" value="GGR36816.1"/>
    <property type="molecule type" value="Genomic_DNA"/>
</dbReference>
<evidence type="ECO:0000313" key="3">
    <source>
        <dbReference type="Proteomes" id="UP000326029"/>
    </source>
</evidence>
<dbReference type="GeneID" id="95454448"/>
<gene>
    <name evidence="2" type="ORF">CP977_11765</name>
    <name evidence="1" type="ORF">GCM10010497_44730</name>
</gene>
<reference evidence="1" key="3">
    <citation type="submission" date="2023-08" db="EMBL/GenBank/DDBJ databases">
        <authorList>
            <person name="Sun Q."/>
            <person name="Ohkuma M."/>
        </authorList>
    </citation>
    <scope>NUCLEOTIDE SEQUENCE</scope>
    <source>
        <strain evidence="1">JCM 4205</strain>
    </source>
</reference>
<keyword evidence="3" id="KW-1185">Reference proteome</keyword>
<accession>A0AAV4KRF6</accession>
<name>A0AAV4KRF6_9ACTN</name>
<protein>
    <submittedName>
        <fullName evidence="1">Uncharacterized protein</fullName>
    </submittedName>
</protein>
<evidence type="ECO:0000313" key="2">
    <source>
        <dbReference type="EMBL" id="QEV32769.1"/>
    </source>
</evidence>